<dbReference type="Proteomes" id="UP001056610">
    <property type="component" value="Chromosome"/>
</dbReference>
<organism evidence="2 3">
    <name type="scientific">Candidatus Mycobacterium methanotrophicum</name>
    <dbReference type="NCBI Taxonomy" id="2943498"/>
    <lineage>
        <taxon>Bacteria</taxon>
        <taxon>Bacillati</taxon>
        <taxon>Actinomycetota</taxon>
        <taxon>Actinomycetes</taxon>
        <taxon>Mycobacteriales</taxon>
        <taxon>Mycobacteriaceae</taxon>
        <taxon>Mycobacterium</taxon>
    </lineage>
</organism>
<reference evidence="2" key="1">
    <citation type="submission" date="2022-05" db="EMBL/GenBank/DDBJ databases">
        <title>A methanotrophic Mycobacterium dominates a cave microbial ecosystem.</title>
        <authorList>
            <person name="Van Spanning R.J.M."/>
            <person name="Guan Q."/>
            <person name="Melkonian C."/>
            <person name="Gallant J."/>
            <person name="Polerecky L."/>
            <person name="Flot J.-F."/>
            <person name="Brandt B.W."/>
            <person name="Braster M."/>
            <person name="Iturbe Espinoza P."/>
            <person name="Aerts J."/>
            <person name="Meima-Franke M."/>
            <person name="Piersma S.R."/>
            <person name="Bunduc C."/>
            <person name="Ummels R."/>
            <person name="Pain A."/>
            <person name="Fleming E.J."/>
            <person name="van der Wel N."/>
            <person name="Gherman V.D."/>
            <person name="Sarbu S.M."/>
            <person name="Bodelier P.L.E."/>
            <person name="Bitter W."/>
        </authorList>
    </citation>
    <scope>NUCLEOTIDE SEQUENCE</scope>
    <source>
        <strain evidence="2">Sulfur Cave</strain>
    </source>
</reference>
<feature type="region of interest" description="Disordered" evidence="1">
    <location>
        <begin position="104"/>
        <end position="137"/>
    </location>
</feature>
<accession>A0ABY4QT21</accession>
<proteinExistence type="predicted"/>
<dbReference type="RefSeq" id="WP_219065843.1">
    <property type="nucleotide sequence ID" value="NZ_CAJUXY010000003.1"/>
</dbReference>
<gene>
    <name evidence="2" type="ORF">M5I08_11955</name>
</gene>
<dbReference type="EMBL" id="CP097320">
    <property type="protein sequence ID" value="UQX12790.1"/>
    <property type="molecule type" value="Genomic_DNA"/>
</dbReference>
<keyword evidence="3" id="KW-1185">Reference proteome</keyword>
<sequence length="137" mass="15007">MAWFLALQGPSHTPHQSLVYEIQDAVDVDKVAQELVSSATLDRVVPIPAVLRQNERRHQKVTLYVRPAAWGLWTFYELSDEDRKQMLKDNPVINALAQAQQRGKATAAAQRGPMTVQVNPLTGQVGPANAGPSANPS</sequence>
<evidence type="ECO:0000313" key="2">
    <source>
        <dbReference type="EMBL" id="UQX12790.1"/>
    </source>
</evidence>
<protein>
    <submittedName>
        <fullName evidence="2">Uncharacterized protein</fullName>
    </submittedName>
</protein>
<evidence type="ECO:0000313" key="3">
    <source>
        <dbReference type="Proteomes" id="UP001056610"/>
    </source>
</evidence>
<evidence type="ECO:0000256" key="1">
    <source>
        <dbReference type="SAM" id="MobiDB-lite"/>
    </source>
</evidence>
<name>A0ABY4QT21_9MYCO</name>